<gene>
    <name evidence="2" type="ORF">FCM35_KLT06776</name>
</gene>
<accession>A0A833VIR3</accession>
<dbReference type="AlphaFoldDB" id="A0A833VIR3"/>
<evidence type="ECO:0000313" key="2">
    <source>
        <dbReference type="EMBL" id="KAF3328170.1"/>
    </source>
</evidence>
<feature type="compositionally biased region" description="Basic and acidic residues" evidence="1">
    <location>
        <begin position="94"/>
        <end position="103"/>
    </location>
</feature>
<evidence type="ECO:0000313" key="3">
    <source>
        <dbReference type="Proteomes" id="UP000623129"/>
    </source>
</evidence>
<name>A0A833VIR3_9POAL</name>
<dbReference type="PANTHER" id="PTHR34049:SF2">
    <property type="entry name" value="F-BOX DOMAIN CONTAINING PROTEIN, EXPRESSED"/>
    <property type="match status" value="1"/>
</dbReference>
<organism evidence="2 3">
    <name type="scientific">Carex littledalei</name>
    <dbReference type="NCBI Taxonomy" id="544730"/>
    <lineage>
        <taxon>Eukaryota</taxon>
        <taxon>Viridiplantae</taxon>
        <taxon>Streptophyta</taxon>
        <taxon>Embryophyta</taxon>
        <taxon>Tracheophyta</taxon>
        <taxon>Spermatophyta</taxon>
        <taxon>Magnoliopsida</taxon>
        <taxon>Liliopsida</taxon>
        <taxon>Poales</taxon>
        <taxon>Cyperaceae</taxon>
        <taxon>Cyperoideae</taxon>
        <taxon>Cariceae</taxon>
        <taxon>Carex</taxon>
        <taxon>Carex subgen. Euthyceras</taxon>
    </lineage>
</organism>
<dbReference type="OrthoDB" id="514005at2759"/>
<proteinExistence type="predicted"/>
<feature type="region of interest" description="Disordered" evidence="1">
    <location>
        <begin position="81"/>
        <end position="103"/>
    </location>
</feature>
<evidence type="ECO:0000256" key="1">
    <source>
        <dbReference type="SAM" id="MobiDB-lite"/>
    </source>
</evidence>
<comment type="caution">
    <text evidence="2">The sequence shown here is derived from an EMBL/GenBank/DDBJ whole genome shotgun (WGS) entry which is preliminary data.</text>
</comment>
<dbReference type="EMBL" id="SWLB01000016">
    <property type="protein sequence ID" value="KAF3328170.1"/>
    <property type="molecule type" value="Genomic_DNA"/>
</dbReference>
<dbReference type="Proteomes" id="UP000623129">
    <property type="component" value="Unassembled WGS sequence"/>
</dbReference>
<reference evidence="2" key="1">
    <citation type="submission" date="2020-01" db="EMBL/GenBank/DDBJ databases">
        <title>Genome sequence of Kobresia littledalei, the first chromosome-level genome in the family Cyperaceae.</title>
        <authorList>
            <person name="Qu G."/>
        </authorList>
    </citation>
    <scope>NUCLEOTIDE SEQUENCE</scope>
    <source>
        <strain evidence="2">C.B.Clarke</strain>
        <tissue evidence="2">Leaf</tissue>
    </source>
</reference>
<dbReference type="InterPro" id="IPR045286">
    <property type="entry name" value="FBS1-like"/>
</dbReference>
<sequence length="260" mass="29403">MPLNPLKPKKNSKISKNKYLKPGALAQIRYSRSTSKSCHVIGKKRILLDTEKENNTSTDRTATSMVLSPILSPVLSLKIDDEMRPAKMPKTPKTPKDRDFDSDSRLESLPLDLLVKIMCHLHHDQLRPVFHVSMRISTAVSLARQFHFNYTTPDRSRQEMLNTKTPLPTEHWPFASKRDGKAIVAPSPQTPKAPRVGLRPTRPLIDIKQIAAVLFQETPQTPKRVIPPGLPRPVFKSVASHRILFCEDELCQAVAQNKLM</sequence>
<keyword evidence="3" id="KW-1185">Reference proteome</keyword>
<dbReference type="PANTHER" id="PTHR34049">
    <property type="entry name" value="F-BOX PROTEIN SKIP27"/>
    <property type="match status" value="1"/>
</dbReference>
<protein>
    <submittedName>
        <fullName evidence="2">F-box protein</fullName>
    </submittedName>
</protein>